<protein>
    <recommendedName>
        <fullName evidence="3">Ca-activated chloride channel family protein</fullName>
    </recommendedName>
</protein>
<evidence type="ECO:0000313" key="2">
    <source>
        <dbReference type="Proteomes" id="UP000231259"/>
    </source>
</evidence>
<sequence>MRWVLLVAAVCLAFSALLGGSAPLGRVLMSAGLPGLAVPLLRDPDWRGAAAYRAGAYAQAEEAFRVARSMLNLGNARVRQGEYAAALEAFDAGRMTGDPEAGANFDLLSVYYAGLALDPETAISWATEKEEGAVLKSSVAQGSARAAGTGSQTSNAGALIGLPDLESHGPLGVRRVFDDKFMVANRRWLATLQDVPGEYLAARIRFEHKNREKAGLAPPAPEDPS</sequence>
<keyword evidence="2" id="KW-1185">Reference proteome</keyword>
<accession>A0A2G8RGW7</accession>
<comment type="caution">
    <text evidence="1">The sequence shown here is derived from an EMBL/GenBank/DDBJ whole genome shotgun (WGS) entry which is preliminary data.</text>
</comment>
<name>A0A2G8RGW7_9RHOB</name>
<organism evidence="1 2">
    <name type="scientific">Puniceibacterium antarcticum</name>
    <dbReference type="NCBI Taxonomy" id="1206336"/>
    <lineage>
        <taxon>Bacteria</taxon>
        <taxon>Pseudomonadati</taxon>
        <taxon>Pseudomonadota</taxon>
        <taxon>Alphaproteobacteria</taxon>
        <taxon>Rhodobacterales</taxon>
        <taxon>Paracoccaceae</taxon>
        <taxon>Puniceibacterium</taxon>
    </lineage>
</organism>
<dbReference type="Proteomes" id="UP000231259">
    <property type="component" value="Unassembled WGS sequence"/>
</dbReference>
<dbReference type="RefSeq" id="WP_099910378.1">
    <property type="nucleotide sequence ID" value="NZ_AWWI01000057.1"/>
</dbReference>
<evidence type="ECO:0000313" key="1">
    <source>
        <dbReference type="EMBL" id="PIL20770.1"/>
    </source>
</evidence>
<dbReference type="AlphaFoldDB" id="A0A2G8RGW7"/>
<reference evidence="1 2" key="1">
    <citation type="submission" date="2013-09" db="EMBL/GenBank/DDBJ databases">
        <title>Genome sequencing of Phaeobacter antarcticus sp. nov. SM1211.</title>
        <authorList>
            <person name="Zhang X.-Y."/>
            <person name="Liu C."/>
            <person name="Chen X.-L."/>
            <person name="Xie B.-B."/>
            <person name="Qin Q.-L."/>
            <person name="Rong J.-C."/>
            <person name="Zhang Y.-Z."/>
        </authorList>
    </citation>
    <scope>NUCLEOTIDE SEQUENCE [LARGE SCALE GENOMIC DNA]</scope>
    <source>
        <strain evidence="1 2">SM1211</strain>
    </source>
</reference>
<proteinExistence type="predicted"/>
<gene>
    <name evidence="1" type="ORF">P775_07785</name>
</gene>
<dbReference type="EMBL" id="AWWI01000057">
    <property type="protein sequence ID" value="PIL20770.1"/>
    <property type="molecule type" value="Genomic_DNA"/>
</dbReference>
<evidence type="ECO:0008006" key="3">
    <source>
        <dbReference type="Google" id="ProtNLM"/>
    </source>
</evidence>
<dbReference type="OrthoDB" id="5801125at2"/>